<keyword evidence="2" id="KW-0472">Membrane</keyword>
<name>A0ABR1QTA8_9PEZI</name>
<evidence type="ECO:0000256" key="2">
    <source>
        <dbReference type="SAM" id="Phobius"/>
    </source>
</evidence>
<feature type="compositionally biased region" description="Basic residues" evidence="1">
    <location>
        <begin position="91"/>
        <end position="100"/>
    </location>
</feature>
<evidence type="ECO:0000313" key="3">
    <source>
        <dbReference type="EMBL" id="KAK7965908.1"/>
    </source>
</evidence>
<feature type="region of interest" description="Disordered" evidence="1">
    <location>
        <begin position="1"/>
        <end position="20"/>
    </location>
</feature>
<dbReference type="EMBL" id="JAQQWE010000001">
    <property type="protein sequence ID" value="KAK7965908.1"/>
    <property type="molecule type" value="Genomic_DNA"/>
</dbReference>
<feature type="transmembrane region" description="Helical" evidence="2">
    <location>
        <begin position="171"/>
        <end position="192"/>
    </location>
</feature>
<protein>
    <submittedName>
        <fullName evidence="3">Uncharacterized protein</fullName>
    </submittedName>
</protein>
<dbReference type="RefSeq" id="XP_066705300.1">
    <property type="nucleotide sequence ID" value="XM_066836407.1"/>
</dbReference>
<evidence type="ECO:0000256" key="1">
    <source>
        <dbReference type="SAM" id="MobiDB-lite"/>
    </source>
</evidence>
<sequence length="230" mass="25243">MPIIDTTPLEKAGDAMEGSNATSGNALVIIELKLQPDGNDHDGEDNRRRRCQCNNIPSVRATPTEKGVAGCIVFCSLSSLQAKTKNGLLGQKKKSTATRLRKGETGTEEEKETPLPLLGPSNDRDDGGVKRISKEEPITRDIWAGFFVLTLAMGAIVVLVWPSASELQRQFLLGFVAVGVGIIFLVILAQVIECFTGEWRPLRGERRVREETKTWEESEGRKLYGACDMV</sequence>
<accession>A0ABR1QTA8</accession>
<reference evidence="3 4" key="1">
    <citation type="submission" date="2023-01" db="EMBL/GenBank/DDBJ databases">
        <title>Analysis of 21 Apiospora genomes using comparative genomics revels a genus with tremendous synthesis potential of carbohydrate active enzymes and secondary metabolites.</title>
        <authorList>
            <person name="Sorensen T."/>
        </authorList>
    </citation>
    <scope>NUCLEOTIDE SEQUENCE [LARGE SCALE GENOMIC DNA]</scope>
    <source>
        <strain evidence="3 4">CBS 24483</strain>
    </source>
</reference>
<proteinExistence type="predicted"/>
<organism evidence="3 4">
    <name type="scientific">Apiospora aurea</name>
    <dbReference type="NCBI Taxonomy" id="335848"/>
    <lineage>
        <taxon>Eukaryota</taxon>
        <taxon>Fungi</taxon>
        <taxon>Dikarya</taxon>
        <taxon>Ascomycota</taxon>
        <taxon>Pezizomycotina</taxon>
        <taxon>Sordariomycetes</taxon>
        <taxon>Xylariomycetidae</taxon>
        <taxon>Amphisphaeriales</taxon>
        <taxon>Apiosporaceae</taxon>
        <taxon>Apiospora</taxon>
    </lineage>
</organism>
<comment type="caution">
    <text evidence="3">The sequence shown here is derived from an EMBL/GenBank/DDBJ whole genome shotgun (WGS) entry which is preliminary data.</text>
</comment>
<keyword evidence="2" id="KW-1133">Transmembrane helix</keyword>
<keyword evidence="2" id="KW-0812">Transmembrane</keyword>
<evidence type="ECO:0000313" key="4">
    <source>
        <dbReference type="Proteomes" id="UP001391051"/>
    </source>
</evidence>
<gene>
    <name evidence="3" type="ORF">PG986_000185</name>
</gene>
<dbReference type="GeneID" id="92069469"/>
<feature type="transmembrane region" description="Helical" evidence="2">
    <location>
        <begin position="142"/>
        <end position="164"/>
    </location>
</feature>
<feature type="region of interest" description="Disordered" evidence="1">
    <location>
        <begin position="91"/>
        <end position="130"/>
    </location>
</feature>
<dbReference type="Proteomes" id="UP001391051">
    <property type="component" value="Unassembled WGS sequence"/>
</dbReference>
<keyword evidence="4" id="KW-1185">Reference proteome</keyword>